<keyword evidence="2" id="KW-1133">Transmembrane helix</keyword>
<sequence>MLRRSYTSAIYPNGQSHRGIAIRDAWCVAEGNVNTIARKITMNQFRFNLFAATVVAGASLAFLTLPASAQSVTKTCSTQYQAAKEAGTLKGQKWPDFLSACSAKLKDDDDAEAAAPAAKTPAKKAAKETAAKPAKAQTTAAASSGGMSAKAVTKACSTQYQAAKEAGTLNGQKWPQFLSSCSDSLKSDDSDATVPDEPAPTKASTSKMTKTQVAKATTSSDGKALSPAQVAFRARISECGDQWQQAKAGNKTRGMTWPQYWSACNTRLKSE</sequence>
<gene>
    <name evidence="3" type="ORF">CU100_20780</name>
</gene>
<feature type="compositionally biased region" description="Low complexity" evidence="1">
    <location>
        <begin position="131"/>
        <end position="142"/>
    </location>
</feature>
<keyword evidence="4" id="KW-1185">Reference proteome</keyword>
<name>A0A2P7APB8_9HYPH</name>
<proteinExistence type="predicted"/>
<feature type="compositionally biased region" description="Polar residues" evidence="1">
    <location>
        <begin position="202"/>
        <end position="221"/>
    </location>
</feature>
<feature type="transmembrane region" description="Helical" evidence="2">
    <location>
        <begin position="47"/>
        <end position="69"/>
    </location>
</feature>
<dbReference type="AlphaFoldDB" id="A0A2P7APB8"/>
<feature type="region of interest" description="Disordered" evidence="1">
    <location>
        <begin position="180"/>
        <end position="222"/>
    </location>
</feature>
<feature type="region of interest" description="Disordered" evidence="1">
    <location>
        <begin position="112"/>
        <end position="144"/>
    </location>
</feature>
<keyword evidence="2" id="KW-0812">Transmembrane</keyword>
<evidence type="ECO:0000256" key="2">
    <source>
        <dbReference type="SAM" id="Phobius"/>
    </source>
</evidence>
<evidence type="ECO:0000313" key="4">
    <source>
        <dbReference type="Proteomes" id="UP000241158"/>
    </source>
</evidence>
<evidence type="ECO:0000256" key="1">
    <source>
        <dbReference type="SAM" id="MobiDB-lite"/>
    </source>
</evidence>
<comment type="caution">
    <text evidence="3">The sequence shown here is derived from an EMBL/GenBank/DDBJ whole genome shotgun (WGS) entry which is preliminary data.</text>
</comment>
<protein>
    <recommendedName>
        <fullName evidence="5">Antifreeze protein</fullName>
    </recommendedName>
</protein>
<evidence type="ECO:0008006" key="5">
    <source>
        <dbReference type="Google" id="ProtNLM"/>
    </source>
</evidence>
<dbReference type="EMBL" id="PGGN01000004">
    <property type="protein sequence ID" value="PSH56057.1"/>
    <property type="molecule type" value="Genomic_DNA"/>
</dbReference>
<keyword evidence="2" id="KW-0472">Membrane</keyword>
<dbReference type="Proteomes" id="UP000241158">
    <property type="component" value="Unassembled WGS sequence"/>
</dbReference>
<organism evidence="3 4">
    <name type="scientific">Phyllobacterium endophyticum</name>
    <dbReference type="NCBI Taxonomy" id="1149773"/>
    <lineage>
        <taxon>Bacteria</taxon>
        <taxon>Pseudomonadati</taxon>
        <taxon>Pseudomonadota</taxon>
        <taxon>Alphaproteobacteria</taxon>
        <taxon>Hyphomicrobiales</taxon>
        <taxon>Phyllobacteriaceae</taxon>
        <taxon>Phyllobacterium</taxon>
    </lineage>
</organism>
<reference evidence="4" key="1">
    <citation type="submission" date="2017-11" db="EMBL/GenBank/DDBJ databases">
        <authorList>
            <person name="Kuznetsova I."/>
            <person name="Sazanova A."/>
            <person name="Chirak E."/>
            <person name="Safronova V."/>
            <person name="Willems A."/>
        </authorList>
    </citation>
    <scope>NUCLEOTIDE SEQUENCE [LARGE SCALE GENOMIC DNA]</scope>
    <source>
        <strain evidence="4">PEPV15</strain>
    </source>
</reference>
<accession>A0A2P7APB8</accession>
<evidence type="ECO:0000313" key="3">
    <source>
        <dbReference type="EMBL" id="PSH56057.1"/>
    </source>
</evidence>